<dbReference type="SUPFAM" id="SSF53850">
    <property type="entry name" value="Periplasmic binding protein-like II"/>
    <property type="match status" value="1"/>
</dbReference>
<evidence type="ECO:0000256" key="2">
    <source>
        <dbReference type="ARBA" id="ARBA00022475"/>
    </source>
</evidence>
<protein>
    <submittedName>
        <fullName evidence="9">Uncharacterized protein LOC114339751</fullName>
    </submittedName>
</protein>
<evidence type="ECO:0000256" key="7">
    <source>
        <dbReference type="ARBA" id="ARBA00023180"/>
    </source>
</evidence>
<keyword evidence="6" id="KW-0675">Receptor</keyword>
<name>A0A6P7GR21_DIAVI</name>
<dbReference type="RefSeq" id="XP_028146230.1">
    <property type="nucleotide sequence ID" value="XM_028290429.1"/>
</dbReference>
<dbReference type="InterPro" id="IPR052192">
    <property type="entry name" value="Insect_Ionotropic_Sensory_Rcpt"/>
</dbReference>
<evidence type="ECO:0000256" key="1">
    <source>
        <dbReference type="ARBA" id="ARBA00004651"/>
    </source>
</evidence>
<feature type="transmembrane region" description="Helical" evidence="8">
    <location>
        <begin position="184"/>
        <end position="203"/>
    </location>
</feature>
<dbReference type="PANTHER" id="PTHR42643:SF24">
    <property type="entry name" value="IONOTROPIC RECEPTOR 60A"/>
    <property type="match status" value="1"/>
</dbReference>
<evidence type="ECO:0000256" key="8">
    <source>
        <dbReference type="SAM" id="Phobius"/>
    </source>
</evidence>
<dbReference type="InParanoid" id="A0A6P7GR21"/>
<gene>
    <name evidence="9" type="primary">LOC114339751</name>
</gene>
<dbReference type="PANTHER" id="PTHR42643">
    <property type="entry name" value="IONOTROPIC RECEPTOR 20A-RELATED"/>
    <property type="match status" value="1"/>
</dbReference>
<evidence type="ECO:0000256" key="6">
    <source>
        <dbReference type="ARBA" id="ARBA00023170"/>
    </source>
</evidence>
<dbReference type="AlphaFoldDB" id="A0A6P7GR21"/>
<sequence>MLVIWYSTHMNLFYQTELSSKLTSPTLTPKIKNIEDFLNSDLKVYTNPSMHVMMQPRGLDTYNRFSTKTINSVNFLEAFNLFLEKPKHAYILFSNLLYQLKNIKDFEIMYDDPLISVNVKLILKRNHPLIYRINYWIQAVQEAGLPSKWLYSNSVNLKKLEARYELKPSTEFKKLTMKNLQSCFLFLLAGNILSFITFLIELVKKKEIDQ</sequence>
<evidence type="ECO:0000256" key="4">
    <source>
        <dbReference type="ARBA" id="ARBA00022989"/>
    </source>
</evidence>
<comment type="subcellular location">
    <subcellularLocation>
        <location evidence="1">Cell membrane</location>
        <topology evidence="1">Multi-pass membrane protein</topology>
    </subcellularLocation>
</comment>
<organism evidence="9">
    <name type="scientific">Diabrotica virgifera virgifera</name>
    <name type="common">western corn rootworm</name>
    <dbReference type="NCBI Taxonomy" id="50390"/>
    <lineage>
        <taxon>Eukaryota</taxon>
        <taxon>Metazoa</taxon>
        <taxon>Ecdysozoa</taxon>
        <taxon>Arthropoda</taxon>
        <taxon>Hexapoda</taxon>
        <taxon>Insecta</taxon>
        <taxon>Pterygota</taxon>
        <taxon>Neoptera</taxon>
        <taxon>Endopterygota</taxon>
        <taxon>Coleoptera</taxon>
        <taxon>Polyphaga</taxon>
        <taxon>Cucujiformia</taxon>
        <taxon>Chrysomeloidea</taxon>
        <taxon>Chrysomelidae</taxon>
        <taxon>Galerucinae</taxon>
        <taxon>Diabroticina</taxon>
        <taxon>Diabroticites</taxon>
        <taxon>Diabrotica</taxon>
    </lineage>
</organism>
<reference evidence="9" key="1">
    <citation type="submission" date="2025-08" db="UniProtKB">
        <authorList>
            <consortium name="RefSeq"/>
        </authorList>
    </citation>
    <scope>IDENTIFICATION</scope>
    <source>
        <tissue evidence="9">Whole insect</tissue>
    </source>
</reference>
<keyword evidence="3 8" id="KW-0812">Transmembrane</keyword>
<keyword evidence="7" id="KW-0325">Glycoprotein</keyword>
<proteinExistence type="predicted"/>
<evidence type="ECO:0000313" key="9">
    <source>
        <dbReference type="RefSeq" id="XP_028146230.1"/>
    </source>
</evidence>
<keyword evidence="5 8" id="KW-0472">Membrane</keyword>
<keyword evidence="2" id="KW-1003">Cell membrane</keyword>
<evidence type="ECO:0000256" key="5">
    <source>
        <dbReference type="ARBA" id="ARBA00023136"/>
    </source>
</evidence>
<accession>A0A6P7GR21</accession>
<evidence type="ECO:0000256" key="3">
    <source>
        <dbReference type="ARBA" id="ARBA00022692"/>
    </source>
</evidence>
<keyword evidence="4 8" id="KW-1133">Transmembrane helix</keyword>
<dbReference type="GO" id="GO:0005886">
    <property type="term" value="C:plasma membrane"/>
    <property type="evidence" value="ECO:0007669"/>
    <property type="project" value="UniProtKB-SubCell"/>
</dbReference>